<evidence type="ECO:0000256" key="5">
    <source>
        <dbReference type="ARBA" id="ARBA00023002"/>
    </source>
</evidence>
<keyword evidence="6 8" id="KW-0408">Iron</keyword>
<comment type="similarity">
    <text evidence="2 9">Belongs to the cytochrome P450 family.</text>
</comment>
<gene>
    <name evidence="10" type="ORF">A1O9_08488</name>
</gene>
<evidence type="ECO:0000256" key="3">
    <source>
        <dbReference type="ARBA" id="ARBA00022617"/>
    </source>
</evidence>
<dbReference type="InterPro" id="IPR036396">
    <property type="entry name" value="Cyt_P450_sf"/>
</dbReference>
<evidence type="ECO:0000256" key="2">
    <source>
        <dbReference type="ARBA" id="ARBA00010617"/>
    </source>
</evidence>
<dbReference type="PRINTS" id="PR00463">
    <property type="entry name" value="EP450I"/>
</dbReference>
<evidence type="ECO:0008006" key="12">
    <source>
        <dbReference type="Google" id="ProtNLM"/>
    </source>
</evidence>
<dbReference type="STRING" id="1182545.A0A072P8Z3"/>
<keyword evidence="7 9" id="KW-0503">Monooxygenase</keyword>
<sequence>MNRIRWQHKMLEKYGSPVRVGTNELYFSDMKSWQDIYGQSSNPCQKEKVFYDMFTATGAVSILNERNKAAHARLRRLVSHAFSLKGLLQDEPMIWQKVATLVDIVFAPAARERRSVDIFSKMMDHYLDITTYFSFGTSFDSVSGNGPLNHDDLDAFMVVVPTQAFFPQLRYVPIKKIQDGYKGLNRLIEFAQKSVNDFYAKTEKDGDFAKGTFLRNLVDAVDADTGSKLTLPELVENTILFLVAGSDTTAVTTVYTIWEIGRRPEVRSKLLNEIRSAFPDPSHQPTYEETEKLEYLKACIQETLRIWGPLSAGFPRVSPGKMVGDHFIPAGVQVATPAYVTCRDPKVFHNPTEYIPERWLNATAEMRNMSRPFSYGPRNCIGKHMADIGLHLTLARIYQLYDIEIDSSMTDAMMVQKDRGVCAPWDEKLVICPTFVHKNIGS</sequence>
<dbReference type="GeneID" id="25283401"/>
<dbReference type="InterPro" id="IPR017972">
    <property type="entry name" value="Cyt_P450_CS"/>
</dbReference>
<name>A0A072P8Z3_9EURO</name>
<evidence type="ECO:0000256" key="8">
    <source>
        <dbReference type="PIRSR" id="PIRSR602401-1"/>
    </source>
</evidence>
<dbReference type="PROSITE" id="PS00086">
    <property type="entry name" value="CYTOCHROME_P450"/>
    <property type="match status" value="1"/>
</dbReference>
<keyword evidence="5 9" id="KW-0560">Oxidoreductase</keyword>
<proteinExistence type="inferred from homology"/>
<dbReference type="AlphaFoldDB" id="A0A072P8Z3"/>
<dbReference type="GO" id="GO:0016705">
    <property type="term" value="F:oxidoreductase activity, acting on paired donors, with incorporation or reduction of molecular oxygen"/>
    <property type="evidence" value="ECO:0007669"/>
    <property type="project" value="InterPro"/>
</dbReference>
<dbReference type="HOGENOM" id="CLU_001570_14_11_1"/>
<dbReference type="Gene3D" id="1.10.630.10">
    <property type="entry name" value="Cytochrome P450"/>
    <property type="match status" value="1"/>
</dbReference>
<protein>
    <recommendedName>
        <fullName evidence="12">Cytochrome P450 oxidoreductase</fullName>
    </recommendedName>
</protein>
<organism evidence="10 11">
    <name type="scientific">Exophiala aquamarina CBS 119918</name>
    <dbReference type="NCBI Taxonomy" id="1182545"/>
    <lineage>
        <taxon>Eukaryota</taxon>
        <taxon>Fungi</taxon>
        <taxon>Dikarya</taxon>
        <taxon>Ascomycota</taxon>
        <taxon>Pezizomycotina</taxon>
        <taxon>Eurotiomycetes</taxon>
        <taxon>Chaetothyriomycetidae</taxon>
        <taxon>Chaetothyriales</taxon>
        <taxon>Herpotrichiellaceae</taxon>
        <taxon>Exophiala</taxon>
    </lineage>
</organism>
<dbReference type="PANTHER" id="PTHR24305:SF29">
    <property type="entry name" value="BENZOATE-PARA-HYDROXYLASE"/>
    <property type="match status" value="1"/>
</dbReference>
<feature type="binding site" description="axial binding residue" evidence="8">
    <location>
        <position position="380"/>
    </location>
    <ligand>
        <name>heme</name>
        <dbReference type="ChEBI" id="CHEBI:30413"/>
    </ligand>
    <ligandPart>
        <name>Fe</name>
        <dbReference type="ChEBI" id="CHEBI:18248"/>
    </ligandPart>
</feature>
<accession>A0A072P8Z3</accession>
<evidence type="ECO:0000256" key="1">
    <source>
        <dbReference type="ARBA" id="ARBA00001971"/>
    </source>
</evidence>
<evidence type="ECO:0000256" key="6">
    <source>
        <dbReference type="ARBA" id="ARBA00023004"/>
    </source>
</evidence>
<evidence type="ECO:0000313" key="10">
    <source>
        <dbReference type="EMBL" id="KEF55738.1"/>
    </source>
</evidence>
<dbReference type="EMBL" id="AMGV01000007">
    <property type="protein sequence ID" value="KEF55738.1"/>
    <property type="molecule type" value="Genomic_DNA"/>
</dbReference>
<evidence type="ECO:0000256" key="7">
    <source>
        <dbReference type="ARBA" id="ARBA00023033"/>
    </source>
</evidence>
<evidence type="ECO:0000256" key="9">
    <source>
        <dbReference type="RuleBase" id="RU000461"/>
    </source>
</evidence>
<dbReference type="VEuPathDB" id="FungiDB:A1O9_08488"/>
<evidence type="ECO:0000256" key="4">
    <source>
        <dbReference type="ARBA" id="ARBA00022723"/>
    </source>
</evidence>
<dbReference type="InterPro" id="IPR001128">
    <property type="entry name" value="Cyt_P450"/>
</dbReference>
<dbReference type="Pfam" id="PF00067">
    <property type="entry name" value="p450"/>
    <property type="match status" value="1"/>
</dbReference>
<keyword evidence="4 8" id="KW-0479">Metal-binding</keyword>
<dbReference type="OrthoDB" id="1470350at2759"/>
<dbReference type="PANTHER" id="PTHR24305">
    <property type="entry name" value="CYTOCHROME P450"/>
    <property type="match status" value="1"/>
</dbReference>
<keyword evidence="3 8" id="KW-0349">Heme</keyword>
<reference evidence="10 11" key="1">
    <citation type="submission" date="2013-03" db="EMBL/GenBank/DDBJ databases">
        <title>The Genome Sequence of Exophiala aquamarina CBS 119918.</title>
        <authorList>
            <consortium name="The Broad Institute Genomics Platform"/>
            <person name="Cuomo C."/>
            <person name="de Hoog S."/>
            <person name="Gorbushina A."/>
            <person name="Walker B."/>
            <person name="Young S.K."/>
            <person name="Zeng Q."/>
            <person name="Gargeya S."/>
            <person name="Fitzgerald M."/>
            <person name="Haas B."/>
            <person name="Abouelleil A."/>
            <person name="Allen A.W."/>
            <person name="Alvarado L."/>
            <person name="Arachchi H.M."/>
            <person name="Berlin A.M."/>
            <person name="Chapman S.B."/>
            <person name="Gainer-Dewar J."/>
            <person name="Goldberg J."/>
            <person name="Griggs A."/>
            <person name="Gujja S."/>
            <person name="Hansen M."/>
            <person name="Howarth C."/>
            <person name="Imamovic A."/>
            <person name="Ireland A."/>
            <person name="Larimer J."/>
            <person name="McCowan C."/>
            <person name="Murphy C."/>
            <person name="Pearson M."/>
            <person name="Poon T.W."/>
            <person name="Priest M."/>
            <person name="Roberts A."/>
            <person name="Saif S."/>
            <person name="Shea T."/>
            <person name="Sisk P."/>
            <person name="Sykes S."/>
            <person name="Wortman J."/>
            <person name="Nusbaum C."/>
            <person name="Birren B."/>
        </authorList>
    </citation>
    <scope>NUCLEOTIDE SEQUENCE [LARGE SCALE GENOMIC DNA]</scope>
    <source>
        <strain evidence="10 11">CBS 119918</strain>
    </source>
</reference>
<dbReference type="Proteomes" id="UP000027920">
    <property type="component" value="Unassembled WGS sequence"/>
</dbReference>
<dbReference type="GO" id="GO:0020037">
    <property type="term" value="F:heme binding"/>
    <property type="evidence" value="ECO:0007669"/>
    <property type="project" value="InterPro"/>
</dbReference>
<keyword evidence="11" id="KW-1185">Reference proteome</keyword>
<dbReference type="SUPFAM" id="SSF48264">
    <property type="entry name" value="Cytochrome P450"/>
    <property type="match status" value="1"/>
</dbReference>
<dbReference type="InterPro" id="IPR050121">
    <property type="entry name" value="Cytochrome_P450_monoxygenase"/>
</dbReference>
<evidence type="ECO:0000313" key="11">
    <source>
        <dbReference type="Proteomes" id="UP000027920"/>
    </source>
</evidence>
<dbReference type="GO" id="GO:0004497">
    <property type="term" value="F:monooxygenase activity"/>
    <property type="evidence" value="ECO:0007669"/>
    <property type="project" value="UniProtKB-KW"/>
</dbReference>
<dbReference type="InterPro" id="IPR002401">
    <property type="entry name" value="Cyt_P450_E_grp-I"/>
</dbReference>
<dbReference type="PRINTS" id="PR00385">
    <property type="entry name" value="P450"/>
</dbReference>
<comment type="caution">
    <text evidence="10">The sequence shown here is derived from an EMBL/GenBank/DDBJ whole genome shotgun (WGS) entry which is preliminary data.</text>
</comment>
<dbReference type="RefSeq" id="XP_013258328.1">
    <property type="nucleotide sequence ID" value="XM_013402874.1"/>
</dbReference>
<dbReference type="GO" id="GO:0005506">
    <property type="term" value="F:iron ion binding"/>
    <property type="evidence" value="ECO:0007669"/>
    <property type="project" value="InterPro"/>
</dbReference>
<comment type="cofactor">
    <cofactor evidence="1 8">
        <name>heme</name>
        <dbReference type="ChEBI" id="CHEBI:30413"/>
    </cofactor>
</comment>